<name>A0AAV7M9F7_PLEWA</name>
<evidence type="ECO:0000313" key="3">
    <source>
        <dbReference type="Proteomes" id="UP001066276"/>
    </source>
</evidence>
<accession>A0AAV7M9F7</accession>
<reference evidence="2" key="1">
    <citation type="journal article" date="2022" name="bioRxiv">
        <title>Sequencing and chromosome-scale assembly of the giantPleurodeles waltlgenome.</title>
        <authorList>
            <person name="Brown T."/>
            <person name="Elewa A."/>
            <person name="Iarovenko S."/>
            <person name="Subramanian E."/>
            <person name="Araus A.J."/>
            <person name="Petzold A."/>
            <person name="Susuki M."/>
            <person name="Suzuki K.-i.T."/>
            <person name="Hayashi T."/>
            <person name="Toyoda A."/>
            <person name="Oliveira C."/>
            <person name="Osipova E."/>
            <person name="Leigh N.D."/>
            <person name="Simon A."/>
            <person name="Yun M.H."/>
        </authorList>
    </citation>
    <scope>NUCLEOTIDE SEQUENCE</scope>
    <source>
        <strain evidence="2">20211129_DDA</strain>
        <tissue evidence="2">Liver</tissue>
    </source>
</reference>
<organism evidence="2 3">
    <name type="scientific">Pleurodeles waltl</name>
    <name type="common">Iberian ribbed newt</name>
    <dbReference type="NCBI Taxonomy" id="8319"/>
    <lineage>
        <taxon>Eukaryota</taxon>
        <taxon>Metazoa</taxon>
        <taxon>Chordata</taxon>
        <taxon>Craniata</taxon>
        <taxon>Vertebrata</taxon>
        <taxon>Euteleostomi</taxon>
        <taxon>Amphibia</taxon>
        <taxon>Batrachia</taxon>
        <taxon>Caudata</taxon>
        <taxon>Salamandroidea</taxon>
        <taxon>Salamandridae</taxon>
        <taxon>Pleurodelinae</taxon>
        <taxon>Pleurodeles</taxon>
    </lineage>
</organism>
<dbReference type="EMBL" id="JANPWB010000014">
    <property type="protein sequence ID" value="KAJ1099968.1"/>
    <property type="molecule type" value="Genomic_DNA"/>
</dbReference>
<sequence length="122" mass="13277">MRQSNSTLGWRHGPWACCGAARPVEERWAVAIIKEEVNVADNGPWWAPVGPEEIEVGQAGRLRIKPAKRKEQPVVLMSGGSPPRGGSGGRFAQQMEFADPPGALERQRPLNEQCGGRHISGE</sequence>
<keyword evidence="3" id="KW-1185">Reference proteome</keyword>
<protein>
    <submittedName>
        <fullName evidence="2">Uncharacterized protein</fullName>
    </submittedName>
</protein>
<dbReference type="Proteomes" id="UP001066276">
    <property type="component" value="Chromosome 10"/>
</dbReference>
<proteinExistence type="predicted"/>
<dbReference type="AlphaFoldDB" id="A0AAV7M9F7"/>
<feature type="region of interest" description="Disordered" evidence="1">
    <location>
        <begin position="70"/>
        <end position="122"/>
    </location>
</feature>
<evidence type="ECO:0000313" key="2">
    <source>
        <dbReference type="EMBL" id="KAJ1099968.1"/>
    </source>
</evidence>
<evidence type="ECO:0000256" key="1">
    <source>
        <dbReference type="SAM" id="MobiDB-lite"/>
    </source>
</evidence>
<gene>
    <name evidence="2" type="ORF">NDU88_005059</name>
</gene>
<comment type="caution">
    <text evidence="2">The sequence shown here is derived from an EMBL/GenBank/DDBJ whole genome shotgun (WGS) entry which is preliminary data.</text>
</comment>